<dbReference type="InterPro" id="IPR029069">
    <property type="entry name" value="HotDog_dom_sf"/>
</dbReference>
<dbReference type="CDD" id="cd03444">
    <property type="entry name" value="Thioesterase_II_repeat1"/>
    <property type="match status" value="1"/>
</dbReference>
<name>A0A2K3Q763_9HYPO</name>
<sequence>MAPAAQFPRRGFREAMAMTPLPAADDAQGRSFKRFISQQPAWTPGGELPWAALDSGFHGPRRKHSRGVYGGHIYAQASLAAARAVEEEDKHSESNGRPMGTLGIHSIHGVFTNPSFEDRPFIYQVSPLSSAKSFKARLVNARQPKQPSRSPLGPFPMSDADLPLSDTCFSCITTFKRSVPMLDDMQEAHSAQERYADILSSRAPDEWDLCPQADIDLIKELFPNPGPGAFPILDMHKVDMTAYNADKVIAQRRELSFYRLLKPLPKEDVNAHILCHAFEADRNGLIMLGNHMGYGYNLGRAATLTYSFYVHVNPDEAVMNADGWWLQEICWPRVSVGRCMMESKIWSPEGKHVASGYQDGIIEPREKKSEGGSKL</sequence>
<dbReference type="GO" id="GO:0006637">
    <property type="term" value="P:acyl-CoA metabolic process"/>
    <property type="evidence" value="ECO:0007669"/>
    <property type="project" value="InterPro"/>
</dbReference>
<gene>
    <name evidence="3" type="ORF">TCAP_06657</name>
</gene>
<dbReference type="PANTHER" id="PTHR11066:SF64">
    <property type="entry name" value="ACYL-COA THIOESTERASE (AFU_ORTHOLOGUE AFUA_1G12060)"/>
    <property type="match status" value="1"/>
</dbReference>
<evidence type="ECO:0000313" key="4">
    <source>
        <dbReference type="Proteomes" id="UP000236621"/>
    </source>
</evidence>
<dbReference type="STRING" id="45235.A0A2K3Q763"/>
<protein>
    <recommendedName>
        <fullName evidence="2">Acyl-CoA thioesterase-like C-terminal domain-containing protein</fullName>
    </recommendedName>
</protein>
<comment type="similarity">
    <text evidence="1">Belongs to the C/M/P thioester hydrolase family.</text>
</comment>
<dbReference type="InterPro" id="IPR049450">
    <property type="entry name" value="ACOT8-like_C"/>
</dbReference>
<keyword evidence="4" id="KW-1185">Reference proteome</keyword>
<evidence type="ECO:0000256" key="1">
    <source>
        <dbReference type="ARBA" id="ARBA00006538"/>
    </source>
</evidence>
<comment type="caution">
    <text evidence="3">The sequence shown here is derived from an EMBL/GenBank/DDBJ whole genome shotgun (WGS) entry which is preliminary data.</text>
</comment>
<dbReference type="SUPFAM" id="SSF54637">
    <property type="entry name" value="Thioesterase/thiol ester dehydrase-isomerase"/>
    <property type="match status" value="2"/>
</dbReference>
<dbReference type="PANTHER" id="PTHR11066">
    <property type="entry name" value="ACYL-COA THIOESTERASE"/>
    <property type="match status" value="1"/>
</dbReference>
<evidence type="ECO:0000313" key="3">
    <source>
        <dbReference type="EMBL" id="PNY23400.1"/>
    </source>
</evidence>
<reference evidence="3 4" key="1">
    <citation type="submission" date="2017-08" db="EMBL/GenBank/DDBJ databases">
        <title>Harnessing the power of phylogenomics to disentangle the directionality and signatures of interkingdom host jumping in the parasitic fungal genus Tolypocladium.</title>
        <authorList>
            <person name="Quandt C.A."/>
            <person name="Patterson W."/>
            <person name="Spatafora J.W."/>
        </authorList>
    </citation>
    <scope>NUCLEOTIDE SEQUENCE [LARGE SCALE GENOMIC DNA]</scope>
    <source>
        <strain evidence="3 4">CBS 113982</strain>
    </source>
</reference>
<accession>A0A2K3Q763</accession>
<dbReference type="GO" id="GO:0047617">
    <property type="term" value="F:fatty acyl-CoA hydrolase activity"/>
    <property type="evidence" value="ECO:0007669"/>
    <property type="project" value="InterPro"/>
</dbReference>
<dbReference type="Gene3D" id="2.40.160.210">
    <property type="entry name" value="Acyl-CoA thioesterase, double hotdog domain"/>
    <property type="match status" value="1"/>
</dbReference>
<dbReference type="InterPro" id="IPR003703">
    <property type="entry name" value="Acyl_CoA_thio"/>
</dbReference>
<dbReference type="Pfam" id="PF20789">
    <property type="entry name" value="4HBT_3C"/>
    <property type="match status" value="1"/>
</dbReference>
<dbReference type="EMBL" id="NRSZ01001103">
    <property type="protein sequence ID" value="PNY23400.1"/>
    <property type="molecule type" value="Genomic_DNA"/>
</dbReference>
<proteinExistence type="inferred from homology"/>
<feature type="domain" description="Acyl-CoA thioesterase-like C-terminal" evidence="2">
    <location>
        <begin position="300"/>
        <end position="361"/>
    </location>
</feature>
<dbReference type="GO" id="GO:0009062">
    <property type="term" value="P:fatty acid catabolic process"/>
    <property type="evidence" value="ECO:0007669"/>
    <property type="project" value="TreeGrafter"/>
</dbReference>
<dbReference type="AlphaFoldDB" id="A0A2K3Q763"/>
<evidence type="ECO:0000259" key="2">
    <source>
        <dbReference type="Pfam" id="PF20789"/>
    </source>
</evidence>
<dbReference type="Proteomes" id="UP000236621">
    <property type="component" value="Unassembled WGS sequence"/>
</dbReference>
<dbReference type="InterPro" id="IPR042171">
    <property type="entry name" value="Acyl-CoA_hotdog"/>
</dbReference>
<dbReference type="OrthoDB" id="68328at2759"/>
<dbReference type="GO" id="GO:0005782">
    <property type="term" value="C:peroxisomal matrix"/>
    <property type="evidence" value="ECO:0007669"/>
    <property type="project" value="UniProtKB-SubCell"/>
</dbReference>
<organism evidence="3 4">
    <name type="scientific">Tolypocladium capitatum</name>
    <dbReference type="NCBI Taxonomy" id="45235"/>
    <lineage>
        <taxon>Eukaryota</taxon>
        <taxon>Fungi</taxon>
        <taxon>Dikarya</taxon>
        <taxon>Ascomycota</taxon>
        <taxon>Pezizomycotina</taxon>
        <taxon>Sordariomycetes</taxon>
        <taxon>Hypocreomycetidae</taxon>
        <taxon>Hypocreales</taxon>
        <taxon>Ophiocordycipitaceae</taxon>
        <taxon>Tolypocladium</taxon>
    </lineage>
</organism>